<dbReference type="PANTHER" id="PTHR43065:SF49">
    <property type="entry name" value="HISTIDINE KINASE"/>
    <property type="match status" value="1"/>
</dbReference>
<feature type="coiled-coil region" evidence="7">
    <location>
        <begin position="546"/>
        <end position="573"/>
    </location>
</feature>
<dbReference type="EMBL" id="CP020083">
    <property type="protein sequence ID" value="ASR51279.1"/>
    <property type="molecule type" value="Genomic_DNA"/>
</dbReference>
<dbReference type="InterPro" id="IPR000014">
    <property type="entry name" value="PAS"/>
</dbReference>
<dbReference type="SUPFAM" id="SSF52172">
    <property type="entry name" value="CheY-like"/>
    <property type="match status" value="1"/>
</dbReference>
<dbReference type="SUPFAM" id="SSF47384">
    <property type="entry name" value="Homodimeric domain of signal transducing histidine kinase"/>
    <property type="match status" value="1"/>
</dbReference>
<keyword evidence="13" id="KW-1185">Reference proteome</keyword>
<dbReference type="InterPro" id="IPR011006">
    <property type="entry name" value="CheY-like_superfamily"/>
</dbReference>
<dbReference type="Pfam" id="PF02518">
    <property type="entry name" value="HATPase_c"/>
    <property type="match status" value="1"/>
</dbReference>
<dbReference type="Pfam" id="PF00072">
    <property type="entry name" value="Response_reg"/>
    <property type="match status" value="1"/>
</dbReference>
<dbReference type="SUPFAM" id="SSF55785">
    <property type="entry name" value="PYP-like sensor domain (PAS domain)"/>
    <property type="match status" value="3"/>
</dbReference>
<name>A0ABM6M5W1_9SPHN</name>
<dbReference type="Pfam" id="PF01590">
    <property type="entry name" value="GAF"/>
    <property type="match status" value="1"/>
</dbReference>
<dbReference type="Gene3D" id="3.30.565.10">
    <property type="entry name" value="Histidine kinase-like ATPase, C-terminal domain"/>
    <property type="match status" value="1"/>
</dbReference>
<dbReference type="PROSITE" id="PS50112">
    <property type="entry name" value="PAS"/>
    <property type="match status" value="3"/>
</dbReference>
<evidence type="ECO:0000313" key="13">
    <source>
        <dbReference type="Proteomes" id="UP000258016"/>
    </source>
</evidence>
<feature type="modified residue" description="4-aspartylphosphate" evidence="6">
    <location>
        <position position="875"/>
    </location>
</feature>
<accession>A0ABM6M5W1</accession>
<dbReference type="InterPro" id="IPR036890">
    <property type="entry name" value="HATPase_C_sf"/>
</dbReference>
<feature type="domain" description="Response regulatory" evidence="9">
    <location>
        <begin position="825"/>
        <end position="941"/>
    </location>
</feature>
<gene>
    <name evidence="12" type="ORF">B5J99_07165</name>
</gene>
<evidence type="ECO:0000256" key="2">
    <source>
        <dbReference type="ARBA" id="ARBA00012438"/>
    </source>
</evidence>
<dbReference type="SUPFAM" id="SSF55874">
    <property type="entry name" value="ATPase domain of HSP90 chaperone/DNA topoisomerase II/histidine kinase"/>
    <property type="match status" value="1"/>
</dbReference>
<dbReference type="PANTHER" id="PTHR43065">
    <property type="entry name" value="SENSOR HISTIDINE KINASE"/>
    <property type="match status" value="1"/>
</dbReference>
<dbReference type="Gene3D" id="1.10.287.130">
    <property type="match status" value="1"/>
</dbReference>
<dbReference type="Proteomes" id="UP000258016">
    <property type="component" value="Chromosome"/>
</dbReference>
<feature type="domain" description="PAC" evidence="11">
    <location>
        <begin position="363"/>
        <end position="413"/>
    </location>
</feature>
<dbReference type="InterPro" id="IPR003661">
    <property type="entry name" value="HisK_dim/P_dom"/>
</dbReference>
<dbReference type="Pfam" id="PF08448">
    <property type="entry name" value="PAS_4"/>
    <property type="match status" value="1"/>
</dbReference>
<feature type="domain" description="Histidine kinase" evidence="8">
    <location>
        <begin position="582"/>
        <end position="805"/>
    </location>
</feature>
<evidence type="ECO:0000256" key="7">
    <source>
        <dbReference type="SAM" id="Coils"/>
    </source>
</evidence>
<keyword evidence="4" id="KW-0808">Transferase</keyword>
<keyword evidence="5" id="KW-0418">Kinase</keyword>
<dbReference type="InterPro" id="IPR036097">
    <property type="entry name" value="HisK_dim/P_sf"/>
</dbReference>
<dbReference type="InterPro" id="IPR029016">
    <property type="entry name" value="GAF-like_dom_sf"/>
</dbReference>
<dbReference type="CDD" id="cd16919">
    <property type="entry name" value="HATPase_CckA-like"/>
    <property type="match status" value="1"/>
</dbReference>
<dbReference type="InterPro" id="IPR003018">
    <property type="entry name" value="GAF"/>
</dbReference>
<dbReference type="PROSITE" id="PS50109">
    <property type="entry name" value="HIS_KIN"/>
    <property type="match status" value="1"/>
</dbReference>
<reference evidence="12 13" key="1">
    <citation type="submission" date="2017-03" db="EMBL/GenBank/DDBJ databases">
        <title>Complete genome sequence of Blastomonas fulva degrading microcsystin LR.</title>
        <authorList>
            <person name="Lee H.-g."/>
            <person name="Jin L."/>
            <person name="oh H.-M."/>
        </authorList>
    </citation>
    <scope>NUCLEOTIDE SEQUENCE [LARGE SCALE GENOMIC DNA]</scope>
    <source>
        <strain evidence="12 13">T2</strain>
    </source>
</reference>
<evidence type="ECO:0000256" key="6">
    <source>
        <dbReference type="PROSITE-ProRule" id="PRU00169"/>
    </source>
</evidence>
<organism evidence="12 13">
    <name type="scientific">Blastomonas fulva</name>
    <dbReference type="NCBI Taxonomy" id="1550728"/>
    <lineage>
        <taxon>Bacteria</taxon>
        <taxon>Pseudomonadati</taxon>
        <taxon>Pseudomonadota</taxon>
        <taxon>Alphaproteobacteria</taxon>
        <taxon>Sphingomonadales</taxon>
        <taxon>Sphingomonadaceae</taxon>
        <taxon>Blastomonas</taxon>
    </lineage>
</organism>
<dbReference type="PRINTS" id="PR00344">
    <property type="entry name" value="BCTRLSENSOR"/>
</dbReference>
<protein>
    <recommendedName>
        <fullName evidence="2">histidine kinase</fullName>
        <ecNumber evidence="2">2.7.13.3</ecNumber>
    </recommendedName>
</protein>
<evidence type="ECO:0000256" key="5">
    <source>
        <dbReference type="ARBA" id="ARBA00022777"/>
    </source>
</evidence>
<evidence type="ECO:0000256" key="3">
    <source>
        <dbReference type="ARBA" id="ARBA00022553"/>
    </source>
</evidence>
<dbReference type="InterPro" id="IPR013656">
    <property type="entry name" value="PAS_4"/>
</dbReference>
<dbReference type="InterPro" id="IPR004358">
    <property type="entry name" value="Sig_transdc_His_kin-like_C"/>
</dbReference>
<dbReference type="SMART" id="SM00448">
    <property type="entry name" value="REC"/>
    <property type="match status" value="1"/>
</dbReference>
<sequence length="947" mass="102871">MTTMDSPTTEPLLMQPVGAFDFSSDIIIGLAEDGTIRAWNAAAADSLGYSPADIIGQPVTEVLPELDAASLRACLERGIANGTGGCDMVAHHRNGVPTSLSLSISPASTQGDGSDGFWIVAKDMSRKLRMRNIQQPLIDCARLVGEPFLEKAVEVLAGALRVRWVTIAEIDPDNPVTARTVRFWADGSLQPSTDYALRGTPCEDVAQNRICFVRSDAIAQYPDDHMLVEMGVESYLGVPLHSSTGKLIGLLSVMHDAPIDEHIQPALILELFAGRSAAELERLKSSSSVERLGRIVEDAVSEAFLFDADTLNFILVNRGARDNLGYSMEELRSLTPIDIKPMIDADTFRALIAPLLAGEQQMLTFETVHRRKDGTDYNVAVRLQLLVDQQQRLFYAAIEDITERDRTMRELQSVTNRLNTVLGNTSMAVFLMDDQQQCVYLNDAAERLTGYRFAEIEGRILHDVIHHTRPSGQPFPLAECAIDRALPEVNQVQGEEVFVHKDGSFYPVSYSASPIQDGSGIAIGTVLEVKNITAELEARMARENFNAELKAQVEKALAERDAAEAQLRHAQKMEAVGKLTGGVAHDFNNLLQIIGGSLELLGRDVAGNERARQRLDLALSGVARGTRLAQQLLAFSRKQPLAPKPVNLPRLVGNLEDMLRRALGEHIGLKTTAETGLWDCFVDDGQLENAILNLAINARDAMPGGGLFTIEMANAAVDNLFACKYPDMQAGDYVMVSVTDTGSGMPPDVRDRIFEPFFTTKEVGKGTGLGLSMVYGLIKQSGGHVTVYSEPGIGTTFRIYLPRSTTPDTAALERRSDTISGGSETILVVEDDDDVRTTVTALLGELGYTTLTARDAAAGLAIVESGTALDMLFSDVVMPGPVQSHELAKRAVQLIPQLAVLFTSGYTEKGIVHGGTLEAGVRLLSKPYTREMLARKVREALDARATA</sequence>
<dbReference type="SMART" id="SM00388">
    <property type="entry name" value="HisKA"/>
    <property type="match status" value="1"/>
</dbReference>
<dbReference type="Pfam" id="PF13426">
    <property type="entry name" value="PAS_9"/>
    <property type="match status" value="2"/>
</dbReference>
<dbReference type="PROSITE" id="PS50113">
    <property type="entry name" value="PAC"/>
    <property type="match status" value="2"/>
</dbReference>
<dbReference type="Gene3D" id="3.40.50.2300">
    <property type="match status" value="1"/>
</dbReference>
<dbReference type="SMART" id="SM00086">
    <property type="entry name" value="PAC"/>
    <property type="match status" value="2"/>
</dbReference>
<evidence type="ECO:0000313" key="12">
    <source>
        <dbReference type="EMBL" id="ASR51279.1"/>
    </source>
</evidence>
<feature type="domain" description="PAS" evidence="10">
    <location>
        <begin position="288"/>
        <end position="331"/>
    </location>
</feature>
<dbReference type="NCBIfam" id="TIGR00229">
    <property type="entry name" value="sensory_box"/>
    <property type="match status" value="3"/>
</dbReference>
<dbReference type="InterPro" id="IPR001789">
    <property type="entry name" value="Sig_transdc_resp-reg_receiver"/>
</dbReference>
<feature type="domain" description="PAC" evidence="11">
    <location>
        <begin position="492"/>
        <end position="544"/>
    </location>
</feature>
<keyword evidence="3 6" id="KW-0597">Phosphoprotein</keyword>
<dbReference type="InterPro" id="IPR003594">
    <property type="entry name" value="HATPase_dom"/>
</dbReference>
<evidence type="ECO:0000256" key="4">
    <source>
        <dbReference type="ARBA" id="ARBA00022679"/>
    </source>
</evidence>
<dbReference type="InterPro" id="IPR000700">
    <property type="entry name" value="PAS-assoc_C"/>
</dbReference>
<dbReference type="SMART" id="SM00387">
    <property type="entry name" value="HATPase_c"/>
    <property type="match status" value="1"/>
</dbReference>
<evidence type="ECO:0000259" key="9">
    <source>
        <dbReference type="PROSITE" id="PS50110"/>
    </source>
</evidence>
<proteinExistence type="predicted"/>
<dbReference type="Gene3D" id="3.30.450.40">
    <property type="match status" value="1"/>
</dbReference>
<dbReference type="InterPro" id="IPR001610">
    <property type="entry name" value="PAC"/>
</dbReference>
<evidence type="ECO:0000259" key="8">
    <source>
        <dbReference type="PROSITE" id="PS50109"/>
    </source>
</evidence>
<dbReference type="Pfam" id="PF00512">
    <property type="entry name" value="HisKA"/>
    <property type="match status" value="1"/>
</dbReference>
<dbReference type="CDD" id="cd00082">
    <property type="entry name" value="HisKA"/>
    <property type="match status" value="1"/>
</dbReference>
<evidence type="ECO:0000256" key="1">
    <source>
        <dbReference type="ARBA" id="ARBA00000085"/>
    </source>
</evidence>
<comment type="catalytic activity">
    <reaction evidence="1">
        <text>ATP + protein L-histidine = ADP + protein N-phospho-L-histidine.</text>
        <dbReference type="EC" id="2.7.13.3"/>
    </reaction>
</comment>
<keyword evidence="7" id="KW-0175">Coiled coil</keyword>
<dbReference type="CDD" id="cd00130">
    <property type="entry name" value="PAS"/>
    <property type="match status" value="3"/>
</dbReference>
<dbReference type="SUPFAM" id="SSF55781">
    <property type="entry name" value="GAF domain-like"/>
    <property type="match status" value="1"/>
</dbReference>
<dbReference type="EC" id="2.7.13.3" evidence="2"/>
<feature type="domain" description="PAS" evidence="10">
    <location>
        <begin position="19"/>
        <end position="82"/>
    </location>
</feature>
<feature type="domain" description="PAS" evidence="10">
    <location>
        <begin position="414"/>
        <end position="466"/>
    </location>
</feature>
<evidence type="ECO:0000259" key="11">
    <source>
        <dbReference type="PROSITE" id="PS50113"/>
    </source>
</evidence>
<evidence type="ECO:0000259" key="10">
    <source>
        <dbReference type="PROSITE" id="PS50112"/>
    </source>
</evidence>
<dbReference type="InterPro" id="IPR035965">
    <property type="entry name" value="PAS-like_dom_sf"/>
</dbReference>
<dbReference type="InterPro" id="IPR005467">
    <property type="entry name" value="His_kinase_dom"/>
</dbReference>
<dbReference type="Gene3D" id="3.30.450.20">
    <property type="entry name" value="PAS domain"/>
    <property type="match status" value="3"/>
</dbReference>
<dbReference type="SMART" id="SM00091">
    <property type="entry name" value="PAS"/>
    <property type="match status" value="3"/>
</dbReference>
<dbReference type="PROSITE" id="PS50110">
    <property type="entry name" value="RESPONSE_REGULATORY"/>
    <property type="match status" value="1"/>
</dbReference>